<evidence type="ECO:0000313" key="2">
    <source>
        <dbReference type="EMBL" id="KOO50941.1"/>
    </source>
</evidence>
<evidence type="ECO:0000256" key="1">
    <source>
        <dbReference type="HAMAP-Rule" id="MF_01575"/>
    </source>
</evidence>
<organism evidence="2 3">
    <name type="scientific">Priestia koreensis</name>
    <dbReference type="NCBI Taxonomy" id="284581"/>
    <lineage>
        <taxon>Bacteria</taxon>
        <taxon>Bacillati</taxon>
        <taxon>Bacillota</taxon>
        <taxon>Bacilli</taxon>
        <taxon>Bacillales</taxon>
        <taxon>Bacillaceae</taxon>
        <taxon>Priestia</taxon>
    </lineage>
</organism>
<dbReference type="Proteomes" id="UP000037558">
    <property type="component" value="Unassembled WGS sequence"/>
</dbReference>
<dbReference type="AlphaFoldDB" id="A0A0M0LJ02"/>
<comment type="caution">
    <text evidence="2">The sequence shown here is derived from an EMBL/GenBank/DDBJ whole genome shotgun (WGS) entry which is preliminary data.</text>
</comment>
<accession>A0A0M0LJ02</accession>
<protein>
    <recommendedName>
        <fullName evidence="1">UPF0398 protein AMD01_02995</fullName>
    </recommendedName>
</protein>
<dbReference type="HAMAP" id="MF_01575">
    <property type="entry name" value="UPF0398"/>
    <property type="match status" value="1"/>
</dbReference>
<dbReference type="SUPFAM" id="SSF102405">
    <property type="entry name" value="MCP/YpsA-like"/>
    <property type="match status" value="1"/>
</dbReference>
<dbReference type="PANTHER" id="PTHR38440:SF1">
    <property type="entry name" value="UPF0398 PROTEIN SPR0331"/>
    <property type="match status" value="1"/>
</dbReference>
<keyword evidence="3" id="KW-1185">Reference proteome</keyword>
<reference evidence="3" key="1">
    <citation type="submission" date="2015-08" db="EMBL/GenBank/DDBJ databases">
        <title>Fjat-14210 dsm16467.</title>
        <authorList>
            <person name="Liu B."/>
            <person name="Wang J."/>
            <person name="Zhu Y."/>
            <person name="Liu G."/>
            <person name="Chen Q."/>
            <person name="Chen Z."/>
            <person name="Lan J."/>
            <person name="Che J."/>
            <person name="Ge C."/>
            <person name="Shi H."/>
            <person name="Pan Z."/>
            <person name="Liu X."/>
        </authorList>
    </citation>
    <scope>NUCLEOTIDE SEQUENCE [LARGE SCALE GENOMIC DNA]</scope>
    <source>
        <strain evidence="3">DSM 16467</strain>
    </source>
</reference>
<comment type="similarity">
    <text evidence="1">Belongs to the UPF0398 family.</text>
</comment>
<dbReference type="RefSeq" id="WP_053400106.1">
    <property type="nucleotide sequence ID" value="NZ_JAUKEN010000002.1"/>
</dbReference>
<dbReference type="Pfam" id="PF06908">
    <property type="entry name" value="YpsA"/>
    <property type="match status" value="1"/>
</dbReference>
<dbReference type="InterPro" id="IPR010697">
    <property type="entry name" value="YspA"/>
</dbReference>
<dbReference type="PANTHER" id="PTHR38440">
    <property type="entry name" value="UPF0398 PROTEIN YPSA"/>
    <property type="match status" value="1"/>
</dbReference>
<dbReference type="OrthoDB" id="2301957at2"/>
<dbReference type="NCBIfam" id="NF010181">
    <property type="entry name" value="PRK13660.1"/>
    <property type="match status" value="1"/>
</dbReference>
<dbReference type="EMBL" id="LILC01000002">
    <property type="protein sequence ID" value="KOO50941.1"/>
    <property type="molecule type" value="Genomic_DNA"/>
</dbReference>
<sequence>MPKVVAVTGYKPFELGIFKQDHEGVGYIKKAIHKKLVPLIEEGLEWVIISGQLGVELWAAEVVFDLQLEYPQLQLGILTPFLEQEEKWNEQNKELYEFICSQADFMDSITKRKYESPEQFRMKNQFFIQKSDALLVMFDEEHGGSPKFMYETAKKYAERYPYDIWTITSYDLQDIVEEEKYNQF</sequence>
<dbReference type="PIRSF" id="PIRSF021290">
    <property type="entry name" value="DUF1273"/>
    <property type="match status" value="1"/>
</dbReference>
<dbReference type="Gene3D" id="3.40.50.450">
    <property type="match status" value="1"/>
</dbReference>
<proteinExistence type="inferred from homology"/>
<dbReference type="PATRIC" id="fig|284581.3.peg.881"/>
<dbReference type="STRING" id="284581.AMD01_02995"/>
<evidence type="ECO:0000313" key="3">
    <source>
        <dbReference type="Proteomes" id="UP000037558"/>
    </source>
</evidence>
<name>A0A0M0LJ02_9BACI</name>
<gene>
    <name evidence="2" type="ORF">AMD01_02995</name>
</gene>